<dbReference type="Pfam" id="PF02674">
    <property type="entry name" value="Colicin_V"/>
    <property type="match status" value="1"/>
</dbReference>
<dbReference type="PANTHER" id="PTHR37306:SF1">
    <property type="entry name" value="COLICIN V PRODUCTION PROTEIN"/>
    <property type="match status" value="1"/>
</dbReference>
<reference evidence="6" key="1">
    <citation type="journal article" date="2013" name="Extremophiles">
        <title>Proteinivorax tanatarense gen. nov., sp. nov., an anaerobic, haloalkaliphilic, proteolytic bacterium isolated from a decaying algal bloom, and proposal of Proteinivoraceae fam. nov.</title>
        <authorList>
            <person name="Kevbrin V."/>
            <person name="Boltyanskaya Y."/>
            <person name="Zhilina T."/>
            <person name="Kolganova T."/>
            <person name="Lavrentjeva E."/>
            <person name="Kuznetsov B."/>
        </authorList>
    </citation>
    <scope>NUCLEOTIDE SEQUENCE</scope>
    <source>
        <strain evidence="6">Z-910T</strain>
    </source>
</reference>
<reference evidence="6" key="2">
    <citation type="submission" date="2024-06" db="EMBL/GenBank/DDBJ databases">
        <authorList>
            <person name="Petrova K.O."/>
            <person name="Toshchakov S.V."/>
            <person name="Boltjanskaja Y.V."/>
            <person name="Kevbrin V."/>
        </authorList>
    </citation>
    <scope>NUCLEOTIDE SEQUENCE</scope>
    <source>
        <strain evidence="6">Z-910T</strain>
    </source>
</reference>
<proteinExistence type="predicted"/>
<protein>
    <submittedName>
        <fullName evidence="6">CvpA family protein</fullName>
    </submittedName>
</protein>
<dbReference type="RefSeq" id="WP_350344408.1">
    <property type="nucleotide sequence ID" value="NZ_CP158367.1"/>
</dbReference>
<dbReference type="AlphaFoldDB" id="A0AAU7VNP3"/>
<evidence type="ECO:0000256" key="4">
    <source>
        <dbReference type="ARBA" id="ARBA00023136"/>
    </source>
</evidence>
<keyword evidence="4 5" id="KW-0472">Membrane</keyword>
<evidence type="ECO:0000256" key="5">
    <source>
        <dbReference type="SAM" id="Phobius"/>
    </source>
</evidence>
<evidence type="ECO:0000256" key="2">
    <source>
        <dbReference type="ARBA" id="ARBA00022692"/>
    </source>
</evidence>
<dbReference type="GO" id="GO:0009403">
    <property type="term" value="P:toxin biosynthetic process"/>
    <property type="evidence" value="ECO:0007669"/>
    <property type="project" value="InterPro"/>
</dbReference>
<keyword evidence="3 5" id="KW-1133">Transmembrane helix</keyword>
<evidence type="ECO:0000256" key="3">
    <source>
        <dbReference type="ARBA" id="ARBA00022989"/>
    </source>
</evidence>
<feature type="transmembrane region" description="Helical" evidence="5">
    <location>
        <begin position="78"/>
        <end position="105"/>
    </location>
</feature>
<evidence type="ECO:0000256" key="1">
    <source>
        <dbReference type="ARBA" id="ARBA00004141"/>
    </source>
</evidence>
<keyword evidence="2 5" id="KW-0812">Transmembrane</keyword>
<feature type="transmembrane region" description="Helical" evidence="5">
    <location>
        <begin position="117"/>
        <end position="143"/>
    </location>
</feature>
<evidence type="ECO:0000313" key="6">
    <source>
        <dbReference type="EMBL" id="XBX75665.1"/>
    </source>
</evidence>
<dbReference type="GO" id="GO:0016020">
    <property type="term" value="C:membrane"/>
    <property type="evidence" value="ECO:0007669"/>
    <property type="project" value="UniProtKB-SubCell"/>
</dbReference>
<comment type="subcellular location">
    <subcellularLocation>
        <location evidence="1">Membrane</location>
        <topology evidence="1">Multi-pass membrane protein</topology>
    </subcellularLocation>
</comment>
<accession>A0AAU7VNP3</accession>
<organism evidence="6">
    <name type="scientific">Proteinivorax tanatarense</name>
    <dbReference type="NCBI Taxonomy" id="1260629"/>
    <lineage>
        <taxon>Bacteria</taxon>
        <taxon>Bacillati</taxon>
        <taxon>Bacillota</taxon>
        <taxon>Clostridia</taxon>
        <taxon>Eubacteriales</taxon>
        <taxon>Proteinivoracaceae</taxon>
        <taxon>Proteinivorax</taxon>
    </lineage>
</organism>
<dbReference type="InterPro" id="IPR003825">
    <property type="entry name" value="Colicin-V_CvpA"/>
</dbReference>
<dbReference type="PANTHER" id="PTHR37306">
    <property type="entry name" value="COLICIN V PRODUCTION PROTEIN"/>
    <property type="match status" value="1"/>
</dbReference>
<gene>
    <name evidence="6" type="ORF">PRVXT_000815</name>
</gene>
<sequence>MFDILLIGFILLNTYIGKSKGFIHMVLEMSTIFVAYFAASRFGPFVGSTFLAFFGLETVAESIISYPSFSSVNPVNLFVNSLGAALVFLVVRYGLSFLLVTTHIINKIPVVGWINRIGGIVIGFVKGIVLSTLLVWMLSFLAVPTIQNLLETSFMASQLEGVFPQLYTKLLFMIGHV</sequence>
<dbReference type="EMBL" id="CP158367">
    <property type="protein sequence ID" value="XBX75665.1"/>
    <property type="molecule type" value="Genomic_DNA"/>
</dbReference>
<name>A0AAU7VNP3_9FIRM</name>